<dbReference type="InterPro" id="IPR013718">
    <property type="entry name" value="COQ9_C"/>
</dbReference>
<keyword evidence="15" id="KW-0472">Membrane</keyword>
<dbReference type="GO" id="GO:0004672">
    <property type="term" value="F:protein kinase activity"/>
    <property type="evidence" value="ECO:0007669"/>
    <property type="project" value="InterPro"/>
</dbReference>
<dbReference type="GO" id="GO:0016020">
    <property type="term" value="C:membrane"/>
    <property type="evidence" value="ECO:0007669"/>
    <property type="project" value="UniProtKB-SubCell"/>
</dbReference>
<dbReference type="PANTHER" id="PTHR48007:SF29">
    <property type="entry name" value="POLLEN RECEPTOR-LIKE KINASE 3"/>
    <property type="match status" value="1"/>
</dbReference>
<dbReference type="InterPro" id="IPR000719">
    <property type="entry name" value="Prot_kinase_dom"/>
</dbReference>
<evidence type="ECO:0000256" key="18">
    <source>
        <dbReference type="SAM" id="MobiDB-lite"/>
    </source>
</evidence>
<dbReference type="InterPro" id="IPR012762">
    <property type="entry name" value="Ubiq_biosynth_COQ9"/>
</dbReference>
<evidence type="ECO:0000256" key="16">
    <source>
        <dbReference type="ARBA" id="ARBA00023170"/>
    </source>
</evidence>
<dbReference type="GO" id="GO:0008289">
    <property type="term" value="F:lipid binding"/>
    <property type="evidence" value="ECO:0007669"/>
    <property type="project" value="UniProtKB-KW"/>
</dbReference>
<reference evidence="21 22" key="1">
    <citation type="journal article" date="2023" name="Hortic Res">
        <title>Pangenome of water caltrop reveals structural variations and asymmetric subgenome divergence after allopolyploidization.</title>
        <authorList>
            <person name="Zhang X."/>
            <person name="Chen Y."/>
            <person name="Wang L."/>
            <person name="Yuan Y."/>
            <person name="Fang M."/>
            <person name="Shi L."/>
            <person name="Lu R."/>
            <person name="Comes H.P."/>
            <person name="Ma Y."/>
            <person name="Chen Y."/>
            <person name="Huang G."/>
            <person name="Zhou Y."/>
            <person name="Zheng Z."/>
            <person name="Qiu Y."/>
        </authorList>
    </citation>
    <scope>NUCLEOTIDE SEQUENCE [LARGE SCALE GENOMIC DNA]</scope>
    <source>
        <strain evidence="21">F231</strain>
    </source>
</reference>
<keyword evidence="7" id="KW-0831">Ubiquinone biosynthesis</keyword>
<accession>A0AAN7L5J7</accession>
<dbReference type="InterPro" id="IPR046959">
    <property type="entry name" value="PRK1-6/SRF4-like"/>
</dbReference>
<keyword evidence="14" id="KW-0496">Mitochondrion</keyword>
<evidence type="ECO:0000256" key="12">
    <source>
        <dbReference type="ARBA" id="ARBA00022989"/>
    </source>
</evidence>
<evidence type="ECO:0000256" key="9">
    <source>
        <dbReference type="ARBA" id="ARBA00022729"/>
    </source>
</evidence>
<dbReference type="InterPro" id="IPR032675">
    <property type="entry name" value="LRR_dom_sf"/>
</dbReference>
<evidence type="ECO:0000256" key="5">
    <source>
        <dbReference type="ARBA" id="ARBA00022553"/>
    </source>
</evidence>
<evidence type="ECO:0000259" key="20">
    <source>
        <dbReference type="PROSITE" id="PS50011"/>
    </source>
</evidence>
<dbReference type="Gene3D" id="3.80.10.10">
    <property type="entry name" value="Ribonuclease Inhibitor"/>
    <property type="match status" value="2"/>
</dbReference>
<name>A0AAN7L5J7_TRANT</name>
<evidence type="ECO:0000256" key="3">
    <source>
        <dbReference type="ARBA" id="ARBA00004749"/>
    </source>
</evidence>
<dbReference type="GO" id="GO:0005524">
    <property type="term" value="F:ATP binding"/>
    <property type="evidence" value="ECO:0007669"/>
    <property type="project" value="InterPro"/>
</dbReference>
<feature type="signal peptide" evidence="19">
    <location>
        <begin position="1"/>
        <end position="26"/>
    </location>
</feature>
<evidence type="ECO:0000256" key="4">
    <source>
        <dbReference type="ARBA" id="ARBA00010766"/>
    </source>
</evidence>
<dbReference type="Pfam" id="PF08263">
    <property type="entry name" value="LRRNT_2"/>
    <property type="match status" value="1"/>
</dbReference>
<dbReference type="InterPro" id="IPR013210">
    <property type="entry name" value="LRR_N_plant-typ"/>
</dbReference>
<evidence type="ECO:0000256" key="17">
    <source>
        <dbReference type="ARBA" id="ARBA00058104"/>
    </source>
</evidence>
<evidence type="ECO:0000256" key="8">
    <source>
        <dbReference type="ARBA" id="ARBA00022692"/>
    </source>
</evidence>
<evidence type="ECO:0000256" key="1">
    <source>
        <dbReference type="ARBA" id="ARBA00004167"/>
    </source>
</evidence>
<dbReference type="Gene3D" id="1.10.510.10">
    <property type="entry name" value="Transferase(Phosphotransferase) domain 1"/>
    <property type="match status" value="1"/>
</dbReference>
<feature type="region of interest" description="Disordered" evidence="18">
    <location>
        <begin position="656"/>
        <end position="715"/>
    </location>
</feature>
<feature type="domain" description="Protein kinase" evidence="20">
    <location>
        <begin position="355"/>
        <end position="634"/>
    </location>
</feature>
<evidence type="ECO:0000256" key="14">
    <source>
        <dbReference type="ARBA" id="ARBA00023128"/>
    </source>
</evidence>
<keyword evidence="13" id="KW-0446">Lipid-binding</keyword>
<evidence type="ECO:0000256" key="2">
    <source>
        <dbReference type="ARBA" id="ARBA00004173"/>
    </source>
</evidence>
<comment type="function">
    <text evidence="17">Membrane-associated protein that warps the membrane surface to access and bind aromatic isoprenes with high specificity, including ubiquinone (CoQ) isoprene intermediates and presents them directly to COQ7, therefore facilitating the COQ7-mediated hydroxylase step. Participates in the biosynthesis of coenzyme Q, also named ubiquinone, an essential lipid-soluble electron transporter for aerobic cellular respiration.</text>
</comment>
<dbReference type="PANTHER" id="PTHR48007">
    <property type="entry name" value="LEUCINE-RICH REPEAT RECEPTOR-LIKE PROTEIN KINASE PXC1"/>
    <property type="match status" value="1"/>
</dbReference>
<feature type="compositionally biased region" description="Polar residues" evidence="18">
    <location>
        <begin position="656"/>
        <end position="671"/>
    </location>
</feature>
<dbReference type="Pfam" id="PF08511">
    <property type="entry name" value="COQ9"/>
    <property type="match status" value="1"/>
</dbReference>
<keyword evidence="6" id="KW-0433">Leucine-rich repeat</keyword>
<comment type="pathway">
    <text evidence="3">Cofactor biosynthesis; ubiquinone biosynthesis.</text>
</comment>
<evidence type="ECO:0000256" key="19">
    <source>
        <dbReference type="SAM" id="SignalP"/>
    </source>
</evidence>
<dbReference type="NCBIfam" id="TIGR02396">
    <property type="entry name" value="diverge_rpsU"/>
    <property type="match status" value="1"/>
</dbReference>
<dbReference type="InterPro" id="IPR011009">
    <property type="entry name" value="Kinase-like_dom_sf"/>
</dbReference>
<dbReference type="Pfam" id="PF00560">
    <property type="entry name" value="LRR_1"/>
    <property type="match status" value="3"/>
</dbReference>
<evidence type="ECO:0000313" key="22">
    <source>
        <dbReference type="Proteomes" id="UP001346149"/>
    </source>
</evidence>
<keyword evidence="9 19" id="KW-0732">Signal</keyword>
<dbReference type="EMBL" id="JAXQNO010000019">
    <property type="protein sequence ID" value="KAK4775071.1"/>
    <property type="molecule type" value="Genomic_DNA"/>
</dbReference>
<feature type="chain" id="PRO_5042818145" description="Protein kinase domain-containing protein" evidence="19">
    <location>
        <begin position="27"/>
        <end position="923"/>
    </location>
</feature>
<comment type="caution">
    <text evidence="21">The sequence shown here is derived from an EMBL/GenBank/DDBJ whole genome shotgun (WGS) entry which is preliminary data.</text>
</comment>
<keyword evidence="16" id="KW-0675">Receptor</keyword>
<protein>
    <recommendedName>
        <fullName evidence="20">Protein kinase domain-containing protein</fullName>
    </recommendedName>
</protein>
<organism evidence="21 22">
    <name type="scientific">Trapa natans</name>
    <name type="common">Water chestnut</name>
    <dbReference type="NCBI Taxonomy" id="22666"/>
    <lineage>
        <taxon>Eukaryota</taxon>
        <taxon>Viridiplantae</taxon>
        <taxon>Streptophyta</taxon>
        <taxon>Embryophyta</taxon>
        <taxon>Tracheophyta</taxon>
        <taxon>Spermatophyta</taxon>
        <taxon>Magnoliopsida</taxon>
        <taxon>eudicotyledons</taxon>
        <taxon>Gunneridae</taxon>
        <taxon>Pentapetalae</taxon>
        <taxon>rosids</taxon>
        <taxon>malvids</taxon>
        <taxon>Myrtales</taxon>
        <taxon>Lythraceae</taxon>
        <taxon>Trapa</taxon>
    </lineage>
</organism>
<evidence type="ECO:0000256" key="13">
    <source>
        <dbReference type="ARBA" id="ARBA00023121"/>
    </source>
</evidence>
<keyword evidence="10" id="KW-0677">Repeat</keyword>
<comment type="subcellular location">
    <subcellularLocation>
        <location evidence="1">Membrane</location>
        <topology evidence="1">Single-pass membrane protein</topology>
    </subcellularLocation>
    <subcellularLocation>
        <location evidence="2">Mitochondrion</location>
    </subcellularLocation>
</comment>
<proteinExistence type="inferred from homology"/>
<feature type="compositionally biased region" description="Polar residues" evidence="18">
    <location>
        <begin position="239"/>
        <end position="252"/>
    </location>
</feature>
<sequence length="923" mass="100399">MAAVRPPPHHGLIILILVMFSLPSASDPESDALMRLKESFTDTRAALASWAGGSHPCSGWRGVVCINNIITGLHLSDLGLSGKIDVDALLTIRSLRTVSFTNNGFSGPIPEFSRLGAIKSLLLSRNHFSGEIPPDFFSRMLSLKKVWLSDNNFTGPIPASVALLPNLLELHLERNQFSGTIPSMEKEKLSSLDLSYNKLKGKIPESVWKFGEKSFQGNDGLCGKPLTNVCSDPAGSVPTAPTTSAANSSKESAGESSQTVIWTVFGLLAAGVLFSAIYTSRKRETEFSVLGKEVVHDAVEINVGSSYYSRAAISGKKGSLSKRGSSRGSSTKGGSGDIVMVNTEKGTFRLSDLMKAAAEVLGNGGLGSAYKAVMSNGLAVVVKRMKEVNRLGKDGFDAEVRKLGKLRHQNILAPIAYHYRREEKLVVSEYVPKGSLLYVLHGDRGASHSELTWATRLKIVKGIARGLGFLHTEFASYDLPHGNLKSSNVLLADDYEPLLSDYAFHPLINSAHAAQVMFAYKSPESVESQQLTPKCDVYCLGIVILETLTGKFPSQYLSNGKGGTDVVQWVKSAISEGREEEVINPEITASTGCTDGMAKLLRIGATCAESDPEQRLDLKEAIRMLRAAAKKAVLLRSAAAVVAVPRASTSRTCFFSSTADSSQASPTSQIDPSLPRSESPRYVDSPPSQSQSQSQKNDGMRHPRKRPTSDYQEEQARVLQASLRHVKTMGWSEAAMIAGAKEVGVSPSIVGSFPRKGAALVEYFMDDSLQRLIDRIDSGDTDNLIHSDRISKLVRIRLEMQAPYISKWPEALAIQAQPINVPTSFKQRAMLIDEIWHAVGDESSDIDWYVKRTILGGIYSTTEVYMLTDSSPEFRDTWAFLDNRVKDAFDLKKSMQEAKYLAEAVSAGMGSSLQGFVKRVLQG</sequence>
<keyword evidence="22" id="KW-1185">Reference proteome</keyword>
<dbReference type="SUPFAM" id="SSF56112">
    <property type="entry name" value="Protein kinase-like (PK-like)"/>
    <property type="match status" value="1"/>
</dbReference>
<keyword evidence="11" id="KW-0809">Transit peptide</keyword>
<dbReference type="FunFam" id="1.10.357.10:FF:000004">
    <property type="entry name" value="Ubiquinone biosynthesis protein COQ9, mitochondrial"/>
    <property type="match status" value="1"/>
</dbReference>
<dbReference type="Proteomes" id="UP001346149">
    <property type="component" value="Unassembled WGS sequence"/>
</dbReference>
<dbReference type="SUPFAM" id="SSF52058">
    <property type="entry name" value="L domain-like"/>
    <property type="match status" value="1"/>
</dbReference>
<dbReference type="Pfam" id="PF00069">
    <property type="entry name" value="Pkinase"/>
    <property type="match status" value="1"/>
</dbReference>
<dbReference type="AlphaFoldDB" id="A0AAN7L5J7"/>
<feature type="compositionally biased region" description="Low complexity" evidence="18">
    <location>
        <begin position="317"/>
        <end position="330"/>
    </location>
</feature>
<feature type="compositionally biased region" description="Low complexity" evidence="18">
    <location>
        <begin position="685"/>
        <end position="695"/>
    </location>
</feature>
<feature type="region of interest" description="Disordered" evidence="18">
    <location>
        <begin position="233"/>
        <end position="252"/>
    </location>
</feature>
<dbReference type="Gene3D" id="3.30.200.20">
    <property type="entry name" value="Phosphorylase Kinase, domain 1"/>
    <property type="match status" value="1"/>
</dbReference>
<dbReference type="InterPro" id="IPR001611">
    <property type="entry name" value="Leu-rich_rpt"/>
</dbReference>
<dbReference type="GO" id="GO:0006744">
    <property type="term" value="P:ubiquinone biosynthetic process"/>
    <property type="evidence" value="ECO:0007669"/>
    <property type="project" value="UniProtKB-KW"/>
</dbReference>
<gene>
    <name evidence="21" type="ORF">SAY86_010006</name>
</gene>
<evidence type="ECO:0000256" key="7">
    <source>
        <dbReference type="ARBA" id="ARBA00022688"/>
    </source>
</evidence>
<evidence type="ECO:0000256" key="10">
    <source>
        <dbReference type="ARBA" id="ARBA00022737"/>
    </source>
</evidence>
<evidence type="ECO:0000256" key="11">
    <source>
        <dbReference type="ARBA" id="ARBA00022946"/>
    </source>
</evidence>
<keyword evidence="8" id="KW-0812">Transmembrane</keyword>
<feature type="region of interest" description="Disordered" evidence="18">
    <location>
        <begin position="317"/>
        <end position="337"/>
    </location>
</feature>
<keyword evidence="5" id="KW-0597">Phosphoprotein</keyword>
<dbReference type="GO" id="GO:0005739">
    <property type="term" value="C:mitochondrion"/>
    <property type="evidence" value="ECO:0007669"/>
    <property type="project" value="UniProtKB-SubCell"/>
</dbReference>
<dbReference type="FunFam" id="1.10.510.10:FF:000480">
    <property type="entry name" value="Pollen receptor-like kinase 1"/>
    <property type="match status" value="1"/>
</dbReference>
<evidence type="ECO:0000256" key="6">
    <source>
        <dbReference type="ARBA" id="ARBA00022614"/>
    </source>
</evidence>
<evidence type="ECO:0000256" key="15">
    <source>
        <dbReference type="ARBA" id="ARBA00023136"/>
    </source>
</evidence>
<evidence type="ECO:0000313" key="21">
    <source>
        <dbReference type="EMBL" id="KAK4775071.1"/>
    </source>
</evidence>
<dbReference type="PROSITE" id="PS50011">
    <property type="entry name" value="PROTEIN_KINASE_DOM"/>
    <property type="match status" value="1"/>
</dbReference>
<dbReference type="Gene3D" id="1.10.357.10">
    <property type="entry name" value="Tetracycline Repressor, domain 2"/>
    <property type="match status" value="1"/>
</dbReference>
<comment type="similarity">
    <text evidence="4">Belongs to the COQ9 family.</text>
</comment>
<keyword evidence="12" id="KW-1133">Transmembrane helix</keyword>